<keyword evidence="1" id="KW-0732">Signal</keyword>
<evidence type="ECO:0000256" key="1">
    <source>
        <dbReference type="SAM" id="SignalP"/>
    </source>
</evidence>
<proteinExistence type="predicted"/>
<evidence type="ECO:0000313" key="4">
    <source>
        <dbReference type="Proteomes" id="UP000305730"/>
    </source>
</evidence>
<dbReference type="EMBL" id="PNCL01000117">
    <property type="protein sequence ID" value="TMP54650.1"/>
    <property type="molecule type" value="Genomic_DNA"/>
</dbReference>
<reference evidence="3 5" key="1">
    <citation type="submission" date="2017-12" db="EMBL/GenBank/DDBJ databases">
        <authorList>
            <person name="Paulsen S."/>
            <person name="Gram L.K."/>
        </authorList>
    </citation>
    <scope>NUCLEOTIDE SEQUENCE [LARGE SCALE GENOMIC DNA]</scope>
    <source>
        <strain evidence="3 5">S2231</strain>
        <strain evidence="2">S2233</strain>
    </source>
</reference>
<dbReference type="OrthoDB" id="6313756at2"/>
<feature type="chain" id="PRO_5024346448" evidence="1">
    <location>
        <begin position="21"/>
        <end position="1427"/>
    </location>
</feature>
<evidence type="ECO:0000313" key="3">
    <source>
        <dbReference type="EMBL" id="TMP54650.1"/>
    </source>
</evidence>
<dbReference type="Proteomes" id="UP000307706">
    <property type="component" value="Unassembled WGS sequence"/>
</dbReference>
<dbReference type="RefSeq" id="WP_138598046.1">
    <property type="nucleotide sequence ID" value="NZ_PNCK01000075.1"/>
</dbReference>
<dbReference type="SUPFAM" id="SSF48371">
    <property type="entry name" value="ARM repeat"/>
    <property type="match status" value="1"/>
</dbReference>
<sequence length="1427" mass="164120">MFKPYYLSLLVLFWALQAHSSTTPLKTAPTWLQLPNAQQLSTPSQYLRLNAYAQQVTLVSQGQWLDIPAKLLKAVEVWQGPTRLMMRKMTLQEFTCHKARCQLPVMHTDQLIKFRNPSEAQHKYQVWLGQYHSHASAFRRSLKLPLNTTRLTLAQDHETYYQLPHNEQVTTYFSEAKKLKVTVRKDLTSLIDNGSVSLYINQHPVSIINIGVQQANEYIKHKVSTASTDYIAVPKDSYLTVKSHGPALFKLEQMHRGINDTSAAQKYHERVFNPYWINNLNETLSHVYIDAQFDDFLNFNFAKANPIEKKRHQDLLSTISTKKFIWPKANKMTTEAHSVVKPVTVKQTPRKVLNRLYSSTLKQDALIHTLNETLTFDWANLNRVRNYITLLARTSEDTLLTAITPEQQFTVQLTANQHFTKITLPLAFNINTIRFVTDNKTIELAVQVDDLLPLPNNELLYVQKGTLQEKAPALYAHLNTLNQRTANAYLNSITPYIEGSPSLSLTRDSQLNHVNDHRLLGNALQYLNSNPVEALPILKQLVSSPNFAVKKNAWQLRVKALERLNQQRLAQSYLEGLLQSFNPRLRVFAATQLITLYQNNNNSYQLQGLCAVFIAELAQCTKISEQQFLLQQKYLAALWSVHDSQGVLSLDPTPLQVSNYRSLTEPQPQQKDHYQITHFGTDSVLGETSQYKAFSVSKGKGVTLKATSDIKLQFRARALWQESATSGTQWLHIDTRTKQAIMPLYSDIASTAQVPTLSARLSVASESIINLKQGQTIYIHSDSDSFVSIRALHKSHTDTPQPHTDAVDFLFSTPFNELINTPSISLQTLLTNALWRLENEHLLEHEFIALFARMANEKLPADLATLMSRVEHFGHWQASKDYSDYAGTQLVDSDAILKRSLAEQISRHSSKNIQLDGVLLRANHTLHLDVSELHALPIKLKFTFAPTELQPNQYANVLIEVANQHVVWPVTPHSPVEYALTEDQRAHSHISLNWINPYVSQLLNVSIMVFQQGQWQNIDLDTKQLFYFATQQQPTVMQLQKDQVLKIETINEMQRAEQVIFHPAGKLVLPSSHSKLSRVFSWQLKPNTHKLSVSPPVTPLIAQQPKLIQQPMAQTFIDNTLAMDGNLTHIEGFMRYGRSGIFETSEPLPANHSLDFGIRLRNNNKQHWYRIEAAYSLNNHNYDTYAVNAIHNWQDNNSHWFTEAALFNRWQDSSALSQSQYAGLARFRIGESWRNDKSHRHQWWWQPFYYYTSVSTQEYLDDLKINPSIFGFYRQDHMHGWQAEYEYRYQPWVDNQVSLGMGGIANQDWQSFDNVYFNATVEQYYQGQIFSAQLQSIYKFADENRPNDTWQYLTQLSWQTLYDFSDNTAGWVKLSWTQDWFNNQHAIGFEVNLGNLQNTGFAPFAHDEILFKSLQLSHFAEQDIYGH</sequence>
<dbReference type="Proteomes" id="UP000305730">
    <property type="component" value="Unassembled WGS sequence"/>
</dbReference>
<dbReference type="EMBL" id="PNCK01000075">
    <property type="protein sequence ID" value="TMP40561.1"/>
    <property type="molecule type" value="Genomic_DNA"/>
</dbReference>
<organism evidence="3 5">
    <name type="scientific">Pseudoalteromonas citrea</name>
    <dbReference type="NCBI Taxonomy" id="43655"/>
    <lineage>
        <taxon>Bacteria</taxon>
        <taxon>Pseudomonadati</taxon>
        <taxon>Pseudomonadota</taxon>
        <taxon>Gammaproteobacteria</taxon>
        <taxon>Alteromonadales</taxon>
        <taxon>Pseudoalteromonadaceae</taxon>
        <taxon>Pseudoalteromonas</taxon>
    </lineage>
</organism>
<reference evidence="3" key="3">
    <citation type="submission" date="2019-09" db="EMBL/GenBank/DDBJ databases">
        <title>Co-occurence of chitin degradation, pigmentation and bioactivity in marine Pseudoalteromonas.</title>
        <authorList>
            <person name="Sonnenschein E.C."/>
            <person name="Bech P.K."/>
        </authorList>
    </citation>
    <scope>NUCLEOTIDE SEQUENCE</scope>
    <source>
        <strain evidence="3">S2231</strain>
    </source>
</reference>
<comment type="caution">
    <text evidence="3">The sequence shown here is derived from an EMBL/GenBank/DDBJ whole genome shotgun (WGS) entry which is preliminary data.</text>
</comment>
<reference evidence="4 5" key="2">
    <citation type="submission" date="2019-06" db="EMBL/GenBank/DDBJ databases">
        <title>Co-occurence of chitin degradation, pigmentation and bioactivity in marine Pseudoalteromonas.</title>
        <authorList>
            <person name="Sonnenschein E.C."/>
            <person name="Bech P.K."/>
        </authorList>
    </citation>
    <scope>NUCLEOTIDE SEQUENCE [LARGE SCALE GENOMIC DNA]</scope>
    <source>
        <strain evidence="5">S2231</strain>
        <strain evidence="2 4">S2233</strain>
    </source>
</reference>
<keyword evidence="4" id="KW-1185">Reference proteome</keyword>
<name>A0A5S3XLP9_9GAMM</name>
<dbReference type="InterPro" id="IPR016024">
    <property type="entry name" value="ARM-type_fold"/>
</dbReference>
<feature type="signal peptide" evidence="1">
    <location>
        <begin position="1"/>
        <end position="20"/>
    </location>
</feature>
<accession>A0A5S3XLP9</accession>
<evidence type="ECO:0000313" key="5">
    <source>
        <dbReference type="Proteomes" id="UP000307706"/>
    </source>
</evidence>
<evidence type="ECO:0000313" key="2">
    <source>
        <dbReference type="EMBL" id="TMP40561.1"/>
    </source>
</evidence>
<gene>
    <name evidence="3" type="ORF">CWB96_18865</name>
    <name evidence="2" type="ORF">CWB97_17910</name>
</gene>
<protein>
    <submittedName>
        <fullName evidence="3">Uncharacterized protein</fullName>
    </submittedName>
</protein>